<dbReference type="RefSeq" id="XP_004035698.1">
    <property type="nucleotide sequence ID" value="XM_004035650.1"/>
</dbReference>
<dbReference type="EMBL" id="GL983752">
    <property type="protein sequence ID" value="EGR32212.1"/>
    <property type="molecule type" value="Genomic_DNA"/>
</dbReference>
<dbReference type="Proteomes" id="UP000008983">
    <property type="component" value="Unassembled WGS sequence"/>
</dbReference>
<name>G0QRE3_ICHMU</name>
<evidence type="ECO:0000313" key="3">
    <source>
        <dbReference type="Proteomes" id="UP000008983"/>
    </source>
</evidence>
<organism evidence="2 3">
    <name type="scientific">Ichthyophthirius multifiliis</name>
    <name type="common">White spot disease agent</name>
    <name type="synonym">Ich</name>
    <dbReference type="NCBI Taxonomy" id="5932"/>
    <lineage>
        <taxon>Eukaryota</taxon>
        <taxon>Sar</taxon>
        <taxon>Alveolata</taxon>
        <taxon>Ciliophora</taxon>
        <taxon>Intramacronucleata</taxon>
        <taxon>Oligohymenophorea</taxon>
        <taxon>Hymenostomatida</taxon>
        <taxon>Ophryoglenina</taxon>
        <taxon>Ichthyophthirius</taxon>
    </lineage>
</organism>
<reference evidence="2 3" key="1">
    <citation type="submission" date="2011-07" db="EMBL/GenBank/DDBJ databases">
        <authorList>
            <person name="Coyne R."/>
            <person name="Brami D."/>
            <person name="Johnson J."/>
            <person name="Hostetler J."/>
            <person name="Hannick L."/>
            <person name="Clark T."/>
            <person name="Cassidy-Hanley D."/>
            <person name="Inman J."/>
        </authorList>
    </citation>
    <scope>NUCLEOTIDE SEQUENCE [LARGE SCALE GENOMIC DNA]</scope>
    <source>
        <strain evidence="2 3">G5</strain>
    </source>
</reference>
<proteinExistence type="predicted"/>
<dbReference type="GeneID" id="14908368"/>
<keyword evidence="1" id="KW-0175">Coiled coil</keyword>
<dbReference type="STRING" id="857967.G0QRE3"/>
<keyword evidence="3" id="KW-1185">Reference proteome</keyword>
<sequence>MNLCVKNLEQKLEECQEENEDLKSKIQTKELISKKIDDERRKILEQKEQQNITEIEKKTDKIAKLQEENAILNDKFSESEITRKKFKEKNTQLEKQLKVVLQEKEKIENEYLKMKKRVNDLSVLKTSNNKILEDKIKSLSLENDKLMNIYEQNIKQEFLKENILDKGYDPEDFQIFCEKELNNTSLDIDEINYIFQYK</sequence>
<dbReference type="OrthoDB" id="306840at2759"/>
<accession>G0QRE3</accession>
<feature type="coiled-coil region" evidence="1">
    <location>
        <begin position="5"/>
        <end position="149"/>
    </location>
</feature>
<dbReference type="InParanoid" id="G0QRE3"/>
<protein>
    <submittedName>
        <fullName evidence="2">Uncharacterized protein</fullName>
    </submittedName>
</protein>
<dbReference type="AlphaFoldDB" id="G0QRE3"/>
<dbReference type="eggNOG" id="ENOG502SQ6J">
    <property type="taxonomic scope" value="Eukaryota"/>
</dbReference>
<evidence type="ECO:0000256" key="1">
    <source>
        <dbReference type="SAM" id="Coils"/>
    </source>
</evidence>
<evidence type="ECO:0000313" key="2">
    <source>
        <dbReference type="EMBL" id="EGR32212.1"/>
    </source>
</evidence>
<gene>
    <name evidence="2" type="ORF">IMG5_092170</name>
</gene>